<feature type="region of interest" description="Disordered" evidence="1">
    <location>
        <begin position="1"/>
        <end position="218"/>
    </location>
</feature>
<evidence type="ECO:0000313" key="3">
    <source>
        <dbReference type="Proteomes" id="UP000092666"/>
    </source>
</evidence>
<dbReference type="InterPro" id="IPR053006">
    <property type="entry name" value="Meiosis_regulatory"/>
</dbReference>
<reference evidence="3" key="2">
    <citation type="submission" date="2013-12" db="EMBL/GenBank/DDBJ databases">
        <title>Evolution of pathogenesis and genome organization in the Tremellales.</title>
        <authorList>
            <person name="Cuomo C."/>
            <person name="Litvintseva A."/>
            <person name="Heitman J."/>
            <person name="Chen Y."/>
            <person name="Sun S."/>
            <person name="Springer D."/>
            <person name="Dromer F."/>
            <person name="Young S."/>
            <person name="Zeng Q."/>
            <person name="Chapman S."/>
            <person name="Gujja S."/>
            <person name="Saif S."/>
            <person name="Birren B."/>
        </authorList>
    </citation>
    <scope>NUCLEOTIDE SEQUENCE [LARGE SCALE GENOMIC DNA]</scope>
    <source>
        <strain evidence="3">BCC8398</strain>
    </source>
</reference>
<evidence type="ECO:0008006" key="4">
    <source>
        <dbReference type="Google" id="ProtNLM"/>
    </source>
</evidence>
<protein>
    <recommendedName>
        <fullName evidence="4">DUF1766-domain-containing protein</fullName>
    </recommendedName>
</protein>
<name>A0A1B9GP58_9TREE</name>
<feature type="compositionally biased region" description="Basic and acidic residues" evidence="1">
    <location>
        <begin position="84"/>
        <end position="95"/>
    </location>
</feature>
<feature type="compositionally biased region" description="Basic and acidic residues" evidence="1">
    <location>
        <begin position="149"/>
        <end position="158"/>
    </location>
</feature>
<proteinExistence type="predicted"/>
<dbReference type="STRING" id="1296120.A0A1B9GP58"/>
<evidence type="ECO:0000313" key="2">
    <source>
        <dbReference type="EMBL" id="OCF32801.1"/>
    </source>
</evidence>
<evidence type="ECO:0000256" key="1">
    <source>
        <dbReference type="SAM" id="MobiDB-lite"/>
    </source>
</evidence>
<dbReference type="EMBL" id="KV700128">
    <property type="protein sequence ID" value="OCF32801.1"/>
    <property type="molecule type" value="Genomic_DNA"/>
</dbReference>
<accession>A0A1B9GP58</accession>
<reference evidence="2 3" key="1">
    <citation type="submission" date="2013-07" db="EMBL/GenBank/DDBJ databases">
        <title>The Genome Sequence of Cryptococcus heveanensis BCC8398.</title>
        <authorList>
            <consortium name="The Broad Institute Genome Sequencing Platform"/>
            <person name="Cuomo C."/>
            <person name="Litvintseva A."/>
            <person name="Chen Y."/>
            <person name="Heitman J."/>
            <person name="Sun S."/>
            <person name="Springer D."/>
            <person name="Dromer F."/>
            <person name="Young S.K."/>
            <person name="Zeng Q."/>
            <person name="Gargeya S."/>
            <person name="Fitzgerald M."/>
            <person name="Abouelleil A."/>
            <person name="Alvarado L."/>
            <person name="Berlin A.M."/>
            <person name="Chapman S.B."/>
            <person name="Dewar J."/>
            <person name="Goldberg J."/>
            <person name="Griggs A."/>
            <person name="Gujja S."/>
            <person name="Hansen M."/>
            <person name="Howarth C."/>
            <person name="Imamovic A."/>
            <person name="Larimer J."/>
            <person name="McCowan C."/>
            <person name="Murphy C."/>
            <person name="Pearson M."/>
            <person name="Priest M."/>
            <person name="Roberts A."/>
            <person name="Saif S."/>
            <person name="Shea T."/>
            <person name="Sykes S."/>
            <person name="Wortman J."/>
            <person name="Nusbaum C."/>
            <person name="Birren B."/>
        </authorList>
    </citation>
    <scope>NUCLEOTIDE SEQUENCE [LARGE SCALE GENOMIC DNA]</scope>
    <source>
        <strain evidence="2 3">BCC8398</strain>
    </source>
</reference>
<dbReference type="PANTHER" id="PTHR28094:SF1">
    <property type="entry name" value="MEIOTICALLY UP-REGULATED GENE 113 PROTEIN"/>
    <property type="match status" value="1"/>
</dbReference>
<feature type="compositionally biased region" description="Low complexity" evidence="1">
    <location>
        <begin position="166"/>
        <end position="191"/>
    </location>
</feature>
<dbReference type="OrthoDB" id="2417614at2759"/>
<sequence>MRSALSSSFGAGPSRTPLTPLDASNTANSVEAGCSGEHTYRHEVQILPVEPESESERKSAAILQQASYPAKSFRPSVHPHSKPRLSDEARLRPPEPHTPPRPHSDPVVPVSEPTFKSNPQAKVKDRIRNRGRKGKEKATAGSPKRRQGRNGDDSEYRPIIDLTQLSSSESEQGVPSSDSSDDVSSQQVTSRSRIRHQRAVSEQPLRPTKSKSTPSLDRLSRMTITPDKTGLPNVNTGGTAVQCAGFTRTGQPCKRLVKTSAPYLVSHHGDSGSAMREEEGDQRSDRVMGRYCKDHAGMICQVGGFYWRGQQGNAGIWIDFADYIPTSLGQQTQALLRMTMESKLTDKECPGYLYAYELRDLETPTLTFFKVGRTDNVPRRIGQWTNQCQSKTPTLRDIFPLPTSASTSSAAAATLTATSSRTTPIKYTTTHHGKAPLMTAAQHPLHRSGTLTTSFLPGATTHLNPPSVAMKRWERLVHIELSDRCASDPESGRAFDRVREKCRDCGMGHKEIFPLRKASTRTTGTGAGAGANARAGTGVYEDVVVEIICRWERFILAIAA</sequence>
<dbReference type="AlphaFoldDB" id="A0A1B9GP58"/>
<dbReference type="PANTHER" id="PTHR28094">
    <property type="entry name" value="MEIOTICALLY UP-REGULATED GENE 113 PROTEIN"/>
    <property type="match status" value="1"/>
</dbReference>
<gene>
    <name evidence="2" type="ORF">I316_05437</name>
</gene>
<keyword evidence="3" id="KW-1185">Reference proteome</keyword>
<dbReference type="Proteomes" id="UP000092666">
    <property type="component" value="Unassembled WGS sequence"/>
</dbReference>
<organism evidence="2 3">
    <name type="scientific">Kwoniella heveanensis BCC8398</name>
    <dbReference type="NCBI Taxonomy" id="1296120"/>
    <lineage>
        <taxon>Eukaryota</taxon>
        <taxon>Fungi</taxon>
        <taxon>Dikarya</taxon>
        <taxon>Basidiomycota</taxon>
        <taxon>Agaricomycotina</taxon>
        <taxon>Tremellomycetes</taxon>
        <taxon>Tremellales</taxon>
        <taxon>Cryptococcaceae</taxon>
        <taxon>Kwoniella</taxon>
    </lineage>
</organism>